<proteinExistence type="inferred from homology"/>
<dbReference type="PANTHER" id="PTHR12300">
    <property type="entry name" value="HVA22-LIKE PROTEINS"/>
    <property type="match status" value="1"/>
</dbReference>
<dbReference type="Proteomes" id="UP000636800">
    <property type="component" value="Chromosome 3"/>
</dbReference>
<dbReference type="InterPro" id="IPR004345">
    <property type="entry name" value="TB2_DP1_HVA22"/>
</dbReference>
<sequence>MIGSFLTRVSIMILGYAYPAYECYKVVEKNKPEIEHLRFWCQYWIIVALLTIFERFGDAFISWLPMYGEVKLAFFVYLWHPKIKGTTYIYETYLQSYMSRHEREIDHNLLELRTKAADFALFYWQKAFKNCRSWFYDVALCVLLQSSTTRLCPFQAEHAPAAFPTENEQAENTQHSEPLKTEPTKQSTRKKAGLVKAGSPRSTAIASSKSGQGPSPAGCSHACLPTLHEDENVDEEDVTVDENDSSLRHKETRCDERIRTTRLRTRKQAAAAGTSSLKS</sequence>
<dbReference type="GO" id="GO:0016020">
    <property type="term" value="C:membrane"/>
    <property type="evidence" value="ECO:0007669"/>
    <property type="project" value="UniProtKB-SubCell"/>
</dbReference>
<evidence type="ECO:0000313" key="4">
    <source>
        <dbReference type="Proteomes" id="UP000636800"/>
    </source>
</evidence>
<evidence type="ECO:0000256" key="1">
    <source>
        <dbReference type="RuleBase" id="RU362006"/>
    </source>
</evidence>
<comment type="caution">
    <text evidence="3">The sequence shown here is derived from an EMBL/GenBank/DDBJ whole genome shotgun (WGS) entry which is preliminary data.</text>
</comment>
<dbReference type="PANTHER" id="PTHR12300:SF117">
    <property type="entry name" value="LP05237P-RELATED"/>
    <property type="match status" value="1"/>
</dbReference>
<reference evidence="3 4" key="1">
    <citation type="journal article" date="2020" name="Nat. Food">
        <title>A phased Vanilla planifolia genome enables genetic improvement of flavour and production.</title>
        <authorList>
            <person name="Hasing T."/>
            <person name="Tang H."/>
            <person name="Brym M."/>
            <person name="Khazi F."/>
            <person name="Huang T."/>
            <person name="Chambers A.H."/>
        </authorList>
    </citation>
    <scope>NUCLEOTIDE SEQUENCE [LARGE SCALE GENOMIC DNA]</scope>
    <source>
        <tissue evidence="3">Leaf</tissue>
    </source>
</reference>
<feature type="compositionally biased region" description="Polar residues" evidence="2">
    <location>
        <begin position="200"/>
        <end position="213"/>
    </location>
</feature>
<accession>A0A835RFT0</accession>
<feature type="compositionally biased region" description="Acidic residues" evidence="2">
    <location>
        <begin position="231"/>
        <end position="244"/>
    </location>
</feature>
<protein>
    <recommendedName>
        <fullName evidence="1">HVA22-like protein</fullName>
    </recommendedName>
</protein>
<dbReference type="Pfam" id="PF03134">
    <property type="entry name" value="TB2_DP1_HVA22"/>
    <property type="match status" value="1"/>
</dbReference>
<evidence type="ECO:0000313" key="3">
    <source>
        <dbReference type="EMBL" id="KAG0488326.1"/>
    </source>
</evidence>
<comment type="similarity">
    <text evidence="1">Belongs to the DP1 family.</text>
</comment>
<dbReference type="OrthoDB" id="288726at2759"/>
<feature type="compositionally biased region" description="Polar residues" evidence="2">
    <location>
        <begin position="166"/>
        <end position="176"/>
    </location>
</feature>
<keyword evidence="4" id="KW-1185">Reference proteome</keyword>
<gene>
    <name evidence="3" type="ORF">HPP92_007137</name>
</gene>
<comment type="subcellular location">
    <subcellularLocation>
        <location evidence="1">Membrane</location>
        <topology evidence="1">Multi-pass membrane protein</topology>
    </subcellularLocation>
</comment>
<dbReference type="EMBL" id="JADCNL010000003">
    <property type="protein sequence ID" value="KAG0488326.1"/>
    <property type="molecule type" value="Genomic_DNA"/>
</dbReference>
<feature type="region of interest" description="Disordered" evidence="2">
    <location>
        <begin position="163"/>
        <end position="248"/>
    </location>
</feature>
<name>A0A835RFT0_VANPL</name>
<evidence type="ECO:0000256" key="2">
    <source>
        <dbReference type="SAM" id="MobiDB-lite"/>
    </source>
</evidence>
<organism evidence="3 4">
    <name type="scientific">Vanilla planifolia</name>
    <name type="common">Vanilla</name>
    <dbReference type="NCBI Taxonomy" id="51239"/>
    <lineage>
        <taxon>Eukaryota</taxon>
        <taxon>Viridiplantae</taxon>
        <taxon>Streptophyta</taxon>
        <taxon>Embryophyta</taxon>
        <taxon>Tracheophyta</taxon>
        <taxon>Spermatophyta</taxon>
        <taxon>Magnoliopsida</taxon>
        <taxon>Liliopsida</taxon>
        <taxon>Asparagales</taxon>
        <taxon>Orchidaceae</taxon>
        <taxon>Vanilloideae</taxon>
        <taxon>Vanilleae</taxon>
        <taxon>Vanilla</taxon>
    </lineage>
</organism>
<dbReference type="AlphaFoldDB" id="A0A835RFT0"/>